<evidence type="ECO:0000313" key="3">
    <source>
        <dbReference type="EMBL" id="QDV22757.1"/>
    </source>
</evidence>
<dbReference type="Pfam" id="PF00313">
    <property type="entry name" value="CSD"/>
    <property type="match status" value="1"/>
</dbReference>
<sequence length="117" mass="13213">MQSPPKPVTTVGLAQQSTENFSARFWLQPKVCERFTHQGRIPIFREFGQEMAEGTIKRLTDKGFGFIANETGNDMFFHSSALDGVRYDDLREGQRVTYDVGRGPKGPCAENVRVLDE</sequence>
<proteinExistence type="predicted"/>
<dbReference type="InterPro" id="IPR011129">
    <property type="entry name" value="CSD"/>
</dbReference>
<comment type="subcellular location">
    <subcellularLocation>
        <location evidence="1">Cytoplasm</location>
    </subcellularLocation>
</comment>
<accession>A0A518G2B1</accession>
<protein>
    <submittedName>
        <fullName evidence="3">Cold shock-like protein CspLA</fullName>
    </submittedName>
</protein>
<dbReference type="AlphaFoldDB" id="A0A518G2B1"/>
<dbReference type="InterPro" id="IPR002059">
    <property type="entry name" value="CSP_DNA-bd"/>
</dbReference>
<dbReference type="Gene3D" id="2.40.50.140">
    <property type="entry name" value="Nucleic acid-binding proteins"/>
    <property type="match status" value="1"/>
</dbReference>
<dbReference type="PROSITE" id="PS00352">
    <property type="entry name" value="CSD_1"/>
    <property type="match status" value="1"/>
</dbReference>
<reference evidence="3 4" key="1">
    <citation type="submission" date="2019-02" db="EMBL/GenBank/DDBJ databases">
        <title>Deep-cultivation of Planctomycetes and their phenomic and genomic characterization uncovers novel biology.</title>
        <authorList>
            <person name="Wiegand S."/>
            <person name="Jogler M."/>
            <person name="Boedeker C."/>
            <person name="Pinto D."/>
            <person name="Vollmers J."/>
            <person name="Rivas-Marin E."/>
            <person name="Kohn T."/>
            <person name="Peeters S.H."/>
            <person name="Heuer A."/>
            <person name="Rast P."/>
            <person name="Oberbeckmann S."/>
            <person name="Bunk B."/>
            <person name="Jeske O."/>
            <person name="Meyerdierks A."/>
            <person name="Storesund J.E."/>
            <person name="Kallscheuer N."/>
            <person name="Luecker S."/>
            <person name="Lage O.M."/>
            <person name="Pohl T."/>
            <person name="Merkel B.J."/>
            <person name="Hornburger P."/>
            <person name="Mueller R.-W."/>
            <person name="Bruemmer F."/>
            <person name="Labrenz M."/>
            <person name="Spormann A.M."/>
            <person name="Op den Camp H."/>
            <person name="Overmann J."/>
            <person name="Amann R."/>
            <person name="Jetten M.S.M."/>
            <person name="Mascher T."/>
            <person name="Medema M.H."/>
            <person name="Devos D.P."/>
            <person name="Kaster A.-K."/>
            <person name="Ovreas L."/>
            <person name="Rohde M."/>
            <person name="Galperin M.Y."/>
            <person name="Jogler C."/>
        </authorList>
    </citation>
    <scope>NUCLEOTIDE SEQUENCE [LARGE SCALE GENOMIC DNA]</scope>
    <source>
        <strain evidence="3 4">Q31a</strain>
    </source>
</reference>
<dbReference type="GO" id="GO:0005829">
    <property type="term" value="C:cytosol"/>
    <property type="evidence" value="ECO:0007669"/>
    <property type="project" value="UniProtKB-ARBA"/>
</dbReference>
<evidence type="ECO:0000313" key="4">
    <source>
        <dbReference type="Proteomes" id="UP000318017"/>
    </source>
</evidence>
<dbReference type="InterPro" id="IPR050181">
    <property type="entry name" value="Cold_shock_domain"/>
</dbReference>
<dbReference type="Proteomes" id="UP000318017">
    <property type="component" value="Chromosome"/>
</dbReference>
<dbReference type="PANTHER" id="PTHR11544">
    <property type="entry name" value="COLD SHOCK DOMAIN CONTAINING PROTEINS"/>
    <property type="match status" value="1"/>
</dbReference>
<name>A0A518G2B1_9BACT</name>
<dbReference type="InterPro" id="IPR019844">
    <property type="entry name" value="CSD_CS"/>
</dbReference>
<dbReference type="EMBL" id="CP036298">
    <property type="protein sequence ID" value="QDV22757.1"/>
    <property type="molecule type" value="Genomic_DNA"/>
</dbReference>
<dbReference type="SMART" id="SM00357">
    <property type="entry name" value="CSP"/>
    <property type="match status" value="1"/>
</dbReference>
<organism evidence="3 4">
    <name type="scientific">Aureliella helgolandensis</name>
    <dbReference type="NCBI Taxonomy" id="2527968"/>
    <lineage>
        <taxon>Bacteria</taxon>
        <taxon>Pseudomonadati</taxon>
        <taxon>Planctomycetota</taxon>
        <taxon>Planctomycetia</taxon>
        <taxon>Pirellulales</taxon>
        <taxon>Pirellulaceae</taxon>
        <taxon>Aureliella</taxon>
    </lineage>
</organism>
<gene>
    <name evidence="3" type="primary">cspLA</name>
    <name evidence="3" type="ORF">Q31a_10430</name>
</gene>
<dbReference type="PROSITE" id="PS51857">
    <property type="entry name" value="CSD_2"/>
    <property type="match status" value="1"/>
</dbReference>
<feature type="domain" description="CSD" evidence="2">
    <location>
        <begin position="51"/>
        <end position="114"/>
    </location>
</feature>
<dbReference type="GO" id="GO:0003676">
    <property type="term" value="F:nucleic acid binding"/>
    <property type="evidence" value="ECO:0007669"/>
    <property type="project" value="InterPro"/>
</dbReference>
<dbReference type="KEGG" id="ahel:Q31a_10430"/>
<dbReference type="CDD" id="cd04458">
    <property type="entry name" value="CSP_CDS"/>
    <property type="match status" value="1"/>
</dbReference>
<evidence type="ECO:0000259" key="2">
    <source>
        <dbReference type="PROSITE" id="PS51857"/>
    </source>
</evidence>
<dbReference type="SUPFAM" id="SSF50249">
    <property type="entry name" value="Nucleic acid-binding proteins"/>
    <property type="match status" value="1"/>
</dbReference>
<evidence type="ECO:0000256" key="1">
    <source>
        <dbReference type="RuleBase" id="RU000408"/>
    </source>
</evidence>
<keyword evidence="4" id="KW-1185">Reference proteome</keyword>
<dbReference type="InterPro" id="IPR012340">
    <property type="entry name" value="NA-bd_OB-fold"/>
</dbReference>